<keyword evidence="4" id="KW-1185">Reference proteome</keyword>
<dbReference type="InterPro" id="IPR052030">
    <property type="entry name" value="Peptidase_M20/M20A_hydrolases"/>
</dbReference>
<proteinExistence type="predicted"/>
<dbReference type="InterPro" id="IPR036264">
    <property type="entry name" value="Bact_exopeptidase_dim_dom"/>
</dbReference>
<dbReference type="GO" id="GO:0046657">
    <property type="term" value="P:folic acid catabolic process"/>
    <property type="evidence" value="ECO:0007669"/>
    <property type="project" value="TreeGrafter"/>
</dbReference>
<evidence type="ECO:0000313" key="3">
    <source>
        <dbReference type="EMBL" id="GAV25973.1"/>
    </source>
</evidence>
<dbReference type="GO" id="GO:0016805">
    <property type="term" value="F:dipeptidase activity"/>
    <property type="evidence" value="ECO:0007669"/>
    <property type="project" value="TreeGrafter"/>
</dbReference>
<feature type="binding site" evidence="1">
    <location>
        <position position="189"/>
    </location>
    <ligand>
        <name>Mn(2+)</name>
        <dbReference type="ChEBI" id="CHEBI:29035"/>
        <label>2</label>
    </ligand>
</feature>
<evidence type="ECO:0000259" key="2">
    <source>
        <dbReference type="Pfam" id="PF07687"/>
    </source>
</evidence>
<dbReference type="PANTHER" id="PTHR30575">
    <property type="entry name" value="PEPTIDASE M20"/>
    <property type="match status" value="1"/>
</dbReference>
<dbReference type="NCBIfam" id="TIGR01891">
    <property type="entry name" value="amidohydrolases"/>
    <property type="match status" value="1"/>
</dbReference>
<feature type="domain" description="Peptidase M20 dimerisation" evidence="2">
    <location>
        <begin position="236"/>
        <end position="328"/>
    </location>
</feature>
<dbReference type="Pfam" id="PF07687">
    <property type="entry name" value="M20_dimer"/>
    <property type="match status" value="1"/>
</dbReference>
<dbReference type="PANTHER" id="PTHR30575:SF3">
    <property type="entry name" value="PEPTIDASE M20 DIMERISATION DOMAIN-CONTAINING PROTEIN"/>
    <property type="match status" value="1"/>
</dbReference>
<accession>A0A1L8D472</accession>
<dbReference type="AlphaFoldDB" id="A0A1L8D472"/>
<dbReference type="GO" id="GO:0005737">
    <property type="term" value="C:cytoplasm"/>
    <property type="evidence" value="ECO:0007669"/>
    <property type="project" value="TreeGrafter"/>
</dbReference>
<feature type="binding site" evidence="1">
    <location>
        <position position="213"/>
    </location>
    <ligand>
        <name>Mn(2+)</name>
        <dbReference type="ChEBI" id="CHEBI:29035"/>
        <label>2</label>
    </ligand>
</feature>
<dbReference type="Gene3D" id="3.40.630.10">
    <property type="entry name" value="Zn peptidases"/>
    <property type="match status" value="2"/>
</dbReference>
<evidence type="ECO:0000313" key="4">
    <source>
        <dbReference type="Proteomes" id="UP000187338"/>
    </source>
</evidence>
<dbReference type="InterPro" id="IPR002933">
    <property type="entry name" value="Peptidase_M20"/>
</dbReference>
<dbReference type="PIRSF" id="PIRSF005962">
    <property type="entry name" value="Pept_M20D_amidohydro"/>
    <property type="match status" value="1"/>
</dbReference>
<comment type="caution">
    <text evidence="3">The sequence shown here is derived from an EMBL/GenBank/DDBJ whole genome shotgun (WGS) entry which is preliminary data.</text>
</comment>
<name>A0A1L8D472_9THEO</name>
<reference evidence="4" key="1">
    <citation type="submission" date="2016-12" db="EMBL/GenBank/DDBJ databases">
        <title>Draft Genome Sequences od Carboxydothermus pertinax and islandicus, Hydrogenogenic Carboxydotrophic Bacteria.</title>
        <authorList>
            <person name="Fukuyama Y."/>
            <person name="Ohmae K."/>
            <person name="Yoneda Y."/>
            <person name="Yoshida T."/>
            <person name="Sako Y."/>
        </authorList>
    </citation>
    <scope>NUCLEOTIDE SEQUENCE [LARGE SCALE GENOMIC DNA]</scope>
    <source>
        <strain evidence="4">SET</strain>
    </source>
</reference>
<protein>
    <submittedName>
        <fullName evidence="3">Putative amino acid amidohydrolase</fullName>
    </submittedName>
</protein>
<feature type="binding site" evidence="1">
    <location>
        <position position="410"/>
    </location>
    <ligand>
        <name>Mn(2+)</name>
        <dbReference type="ChEBI" id="CHEBI:29035"/>
        <label>2</label>
    </ligand>
</feature>
<dbReference type="InterPro" id="IPR011650">
    <property type="entry name" value="Peptidase_M20_dimer"/>
</dbReference>
<gene>
    <name evidence="3" type="ORF">ciss_19060</name>
</gene>
<keyword evidence="1" id="KW-0464">Manganese</keyword>
<comment type="cofactor">
    <cofactor evidence="1">
        <name>Mn(2+)</name>
        <dbReference type="ChEBI" id="CHEBI:29035"/>
    </cofactor>
    <text evidence="1">The Mn(2+) ion enhances activity.</text>
</comment>
<dbReference type="Proteomes" id="UP000187338">
    <property type="component" value="Unassembled WGS sequence"/>
</dbReference>
<dbReference type="OrthoDB" id="9776731at2"/>
<dbReference type="SUPFAM" id="SSF55031">
    <property type="entry name" value="Bacterial exopeptidase dimerisation domain"/>
    <property type="match status" value="1"/>
</dbReference>
<dbReference type="SUPFAM" id="SSF53187">
    <property type="entry name" value="Zn-dependent exopeptidases"/>
    <property type="match status" value="1"/>
</dbReference>
<dbReference type="InterPro" id="IPR017439">
    <property type="entry name" value="Amidohydrolase"/>
</dbReference>
<dbReference type="EMBL" id="BDJL01000120">
    <property type="protein sequence ID" value="GAV25973.1"/>
    <property type="molecule type" value="Genomic_DNA"/>
</dbReference>
<dbReference type="STRING" id="661089.ciss_19060"/>
<dbReference type="GO" id="GO:0046872">
    <property type="term" value="F:metal ion binding"/>
    <property type="evidence" value="ECO:0007669"/>
    <property type="project" value="UniProtKB-KW"/>
</dbReference>
<organism evidence="3 4">
    <name type="scientific">Carboxydothermus islandicus</name>
    <dbReference type="NCBI Taxonomy" id="661089"/>
    <lineage>
        <taxon>Bacteria</taxon>
        <taxon>Bacillati</taxon>
        <taxon>Bacillota</taxon>
        <taxon>Clostridia</taxon>
        <taxon>Thermoanaerobacterales</taxon>
        <taxon>Thermoanaerobacteraceae</taxon>
        <taxon>Carboxydothermus</taxon>
    </lineage>
</organism>
<dbReference type="GO" id="GO:0071713">
    <property type="term" value="F:para-aminobenzoyl-glutamate hydrolase activity"/>
    <property type="evidence" value="ECO:0007669"/>
    <property type="project" value="TreeGrafter"/>
</dbReference>
<sequence>MKLCVNHSPEDSIAYHYPEAVQWRRALHRYPQPSWLEFYATGFVAEKLSEWGYDLLLGKDIISPEKQLLPPSQEKLETEYKRAIKAGIKEKFLFPAKGGFTGVVGVLKGSLPGPTVGFRFDIDANEVMEARDNTHRPVREGFVSQIPGYAHMCGHDAHTAMGLLLALYFAENRDKIKGTVKFLFQPNEENLSGAAAMVDKGLVDDLDYILGGHVGINLKQTGQIAVNVHSFMALSRFEVTYYGKPAHAALRPDEGKNALLGACTAVNNLYAIARHGLGASRVNVGILHSGSTWNVIPDKAYLRLETRGATNEINEYMVQRAYQILEGAAKMHDLTLEIKPAASAISTENSPKMVELSVQVAQNLPSIKEIVPECAFNASEDFTVMMERVQKKGGEALYVVFGTPTYGGHHTSTFDIDETVIKNGAEFFAVMYNALVGN</sequence>
<evidence type="ECO:0000256" key="1">
    <source>
        <dbReference type="PIRSR" id="PIRSR005962-1"/>
    </source>
</evidence>
<keyword evidence="1" id="KW-0479">Metal-binding</keyword>
<dbReference type="Pfam" id="PF01546">
    <property type="entry name" value="Peptidase_M20"/>
    <property type="match status" value="1"/>
</dbReference>
<feature type="binding site" evidence="1">
    <location>
        <position position="155"/>
    </location>
    <ligand>
        <name>Mn(2+)</name>
        <dbReference type="ChEBI" id="CHEBI:29035"/>
        <label>2</label>
    </ligand>
</feature>
<dbReference type="RefSeq" id="WP_075866160.1">
    <property type="nucleotide sequence ID" value="NZ_BDJL01000120.1"/>
</dbReference>
<feature type="binding site" evidence="1">
    <location>
        <position position="153"/>
    </location>
    <ligand>
        <name>Mn(2+)</name>
        <dbReference type="ChEBI" id="CHEBI:29035"/>
        <label>2</label>
    </ligand>
</feature>
<keyword evidence="3" id="KW-0378">Hydrolase</keyword>